<evidence type="ECO:0000313" key="1">
    <source>
        <dbReference type="EMBL" id="KAK3227200.1"/>
    </source>
</evidence>
<reference evidence="1" key="1">
    <citation type="journal article" date="2023" name="Plant J.">
        <title>Genome sequences and population genomics provide insights into the demographic history, inbreeding, and mutation load of two 'living fossil' tree species of Dipteronia.</title>
        <authorList>
            <person name="Feng Y."/>
            <person name="Comes H.P."/>
            <person name="Chen J."/>
            <person name="Zhu S."/>
            <person name="Lu R."/>
            <person name="Zhang X."/>
            <person name="Li P."/>
            <person name="Qiu J."/>
            <person name="Olsen K.M."/>
            <person name="Qiu Y."/>
        </authorList>
    </citation>
    <scope>NUCLEOTIDE SEQUENCE</scope>
    <source>
        <strain evidence="1">NBL</strain>
    </source>
</reference>
<gene>
    <name evidence="1" type="ORF">Dsin_007062</name>
</gene>
<dbReference type="AlphaFoldDB" id="A0AAE0EI21"/>
<evidence type="ECO:0000313" key="2">
    <source>
        <dbReference type="Proteomes" id="UP001281410"/>
    </source>
</evidence>
<keyword evidence="2" id="KW-1185">Reference proteome</keyword>
<proteinExistence type="predicted"/>
<comment type="caution">
    <text evidence="1">The sequence shown here is derived from an EMBL/GenBank/DDBJ whole genome shotgun (WGS) entry which is preliminary data.</text>
</comment>
<dbReference type="EMBL" id="JANJYJ010000002">
    <property type="protein sequence ID" value="KAK3227200.1"/>
    <property type="molecule type" value="Genomic_DNA"/>
</dbReference>
<dbReference type="Proteomes" id="UP001281410">
    <property type="component" value="Unassembled WGS sequence"/>
</dbReference>
<sequence>MVQWILLVLDVGSRFVGFAIVDVAIVDVATDKSFPVPIHRNEILLVLDVGSRFVGLAIVDVVTELCPVHFLDIFLEVRSCYATSAEIMEDRDIFEKGLVDTYLALLFSQAFIENCVSGKLESGEENMLKAYLMRMFAESIGYIVNGVFDTGHEQ</sequence>
<organism evidence="1 2">
    <name type="scientific">Dipteronia sinensis</name>
    <dbReference type="NCBI Taxonomy" id="43782"/>
    <lineage>
        <taxon>Eukaryota</taxon>
        <taxon>Viridiplantae</taxon>
        <taxon>Streptophyta</taxon>
        <taxon>Embryophyta</taxon>
        <taxon>Tracheophyta</taxon>
        <taxon>Spermatophyta</taxon>
        <taxon>Magnoliopsida</taxon>
        <taxon>eudicotyledons</taxon>
        <taxon>Gunneridae</taxon>
        <taxon>Pentapetalae</taxon>
        <taxon>rosids</taxon>
        <taxon>malvids</taxon>
        <taxon>Sapindales</taxon>
        <taxon>Sapindaceae</taxon>
        <taxon>Hippocastanoideae</taxon>
        <taxon>Acereae</taxon>
        <taxon>Dipteronia</taxon>
    </lineage>
</organism>
<accession>A0AAE0EI21</accession>
<name>A0AAE0EI21_9ROSI</name>
<protein>
    <submittedName>
        <fullName evidence="1">Uncharacterized protein</fullName>
    </submittedName>
</protein>